<dbReference type="AlphaFoldDB" id="A0A5C8NG49"/>
<feature type="domain" description="HAMP" evidence="13">
    <location>
        <begin position="257"/>
        <end position="309"/>
    </location>
</feature>
<evidence type="ECO:0000313" key="15">
    <source>
        <dbReference type="Proteomes" id="UP000321571"/>
    </source>
</evidence>
<dbReference type="EC" id="2.7.13.3" evidence="3"/>
<evidence type="ECO:0000256" key="10">
    <source>
        <dbReference type="ARBA" id="ARBA00022989"/>
    </source>
</evidence>
<dbReference type="PANTHER" id="PTHR24421">
    <property type="entry name" value="NITRATE/NITRITE SENSOR PROTEIN NARX-RELATED"/>
    <property type="match status" value="1"/>
</dbReference>
<evidence type="ECO:0000256" key="5">
    <source>
        <dbReference type="ARBA" id="ARBA00022679"/>
    </source>
</evidence>
<keyword evidence="12" id="KW-0472">Membrane</keyword>
<evidence type="ECO:0000256" key="4">
    <source>
        <dbReference type="ARBA" id="ARBA00022553"/>
    </source>
</evidence>
<dbReference type="Pfam" id="PF07730">
    <property type="entry name" value="HisKA_3"/>
    <property type="match status" value="1"/>
</dbReference>
<evidence type="ECO:0000256" key="8">
    <source>
        <dbReference type="ARBA" id="ARBA00022777"/>
    </source>
</evidence>
<keyword evidence="4" id="KW-0597">Phosphoprotein</keyword>
<dbReference type="InterPro" id="IPR003660">
    <property type="entry name" value="HAMP_dom"/>
</dbReference>
<keyword evidence="9" id="KW-0067">ATP-binding</keyword>
<dbReference type="SUPFAM" id="SSF158472">
    <property type="entry name" value="HAMP domain-like"/>
    <property type="match status" value="1"/>
</dbReference>
<dbReference type="CDD" id="cd16917">
    <property type="entry name" value="HATPase_UhpB-NarQ-NarX-like"/>
    <property type="match status" value="1"/>
</dbReference>
<dbReference type="InterPro" id="IPR011712">
    <property type="entry name" value="Sig_transdc_His_kin_sub3_dim/P"/>
</dbReference>
<evidence type="ECO:0000259" key="13">
    <source>
        <dbReference type="PROSITE" id="PS50885"/>
    </source>
</evidence>
<keyword evidence="6 12" id="KW-0812">Transmembrane</keyword>
<keyword evidence="10 12" id="KW-1133">Transmembrane helix</keyword>
<accession>A0A5C8NG49</accession>
<gene>
    <name evidence="14" type="ORF">FHP06_14735</name>
</gene>
<dbReference type="SMART" id="SM00304">
    <property type="entry name" value="HAMP"/>
    <property type="match status" value="1"/>
</dbReference>
<dbReference type="Pfam" id="PF00672">
    <property type="entry name" value="HAMP"/>
    <property type="match status" value="1"/>
</dbReference>
<comment type="subcellular location">
    <subcellularLocation>
        <location evidence="2">Membrane</location>
    </subcellularLocation>
</comment>
<feature type="transmembrane region" description="Helical" evidence="12">
    <location>
        <begin position="121"/>
        <end position="140"/>
    </location>
</feature>
<dbReference type="GO" id="GO:0016020">
    <property type="term" value="C:membrane"/>
    <property type="evidence" value="ECO:0007669"/>
    <property type="project" value="UniProtKB-SubCell"/>
</dbReference>
<dbReference type="SMART" id="SM00387">
    <property type="entry name" value="HATPase_c"/>
    <property type="match status" value="1"/>
</dbReference>
<dbReference type="Gene3D" id="3.30.565.10">
    <property type="entry name" value="Histidine kinase-like ATPase, C-terminal domain"/>
    <property type="match status" value="1"/>
</dbReference>
<evidence type="ECO:0000256" key="12">
    <source>
        <dbReference type="SAM" id="Phobius"/>
    </source>
</evidence>
<dbReference type="RefSeq" id="WP_147687562.1">
    <property type="nucleotide sequence ID" value="NZ_VDUX01000008.1"/>
</dbReference>
<protein>
    <recommendedName>
        <fullName evidence="3">histidine kinase</fullName>
        <ecNumber evidence="3">2.7.13.3</ecNumber>
    </recommendedName>
</protein>
<name>A0A5C8NG49_9ACTN</name>
<dbReference type="GO" id="GO:0000155">
    <property type="term" value="F:phosphorelay sensor kinase activity"/>
    <property type="evidence" value="ECO:0007669"/>
    <property type="project" value="InterPro"/>
</dbReference>
<dbReference type="PANTHER" id="PTHR24421:SF10">
    <property type="entry name" value="NITRATE_NITRITE SENSOR PROTEIN NARQ"/>
    <property type="match status" value="1"/>
</dbReference>
<evidence type="ECO:0000256" key="2">
    <source>
        <dbReference type="ARBA" id="ARBA00004370"/>
    </source>
</evidence>
<feature type="transmembrane region" description="Helical" evidence="12">
    <location>
        <begin position="200"/>
        <end position="221"/>
    </location>
</feature>
<dbReference type="InterPro" id="IPR003594">
    <property type="entry name" value="HATPase_dom"/>
</dbReference>
<sequence>MSSVVTGGHARRSTFDRTIEWFYATTRSYFIEAIVLVLMVSVLAVIPLFSLTTIPMLDARWELLMRIVRFHEIGMALAIPVVLLIVRGMSRDFRSWLRGDDDPKVLRAAARWVIAGPPRMTTVMATCLLAVSVPSTIYIGRDVGLSFLGLSAYLVICAVFAVGGGIIAFFFVEQMMKPAINELVAEHPGLMKQGVRGVTLRFKVMVLVPLIILYAGLTMASLNINSLDVDQRLAVTVAVSFLVSATLAVGTASLFRRSLLDRLQTLRFALRRVAKGDYDRRLIPAYGDELDDVAQGFNEMAERLAAHDAELRASRARIVAAGVESRRRVERDLHDGAQQYLVLLELKLGLLTKVVAGDAAAAASVAEIREDLRRALAELRDLAHGIYPAVLESDGLPAALREAVQRSSLPVSVTAERINRHDRELEAAVYFCCLEALQNAAKHAGDGAKAWVRLNREDGHLQFEVQDDGRGYDVEAVGASVGLQNMADRIGALGGELQIDSTVGVGTTVRGSVPLN</sequence>
<dbReference type="EMBL" id="VDUX01000008">
    <property type="protein sequence ID" value="TXL57294.1"/>
    <property type="molecule type" value="Genomic_DNA"/>
</dbReference>
<reference evidence="14 15" key="1">
    <citation type="submission" date="2019-06" db="EMBL/GenBank/DDBJ databases">
        <title>Aeromicrobium sp. nov., isolated from a maize field.</title>
        <authorList>
            <person name="Lin S.-Y."/>
            <person name="Tsai C.-F."/>
            <person name="Young C.-C."/>
        </authorList>
    </citation>
    <scope>NUCLEOTIDE SEQUENCE [LARGE SCALE GENOMIC DNA]</scope>
    <source>
        <strain evidence="14 15">CC-CFT486</strain>
    </source>
</reference>
<dbReference type="Gene3D" id="6.10.340.10">
    <property type="match status" value="1"/>
</dbReference>
<evidence type="ECO:0000256" key="3">
    <source>
        <dbReference type="ARBA" id="ARBA00012438"/>
    </source>
</evidence>
<dbReference type="Pfam" id="PF02518">
    <property type="entry name" value="HATPase_c"/>
    <property type="match status" value="1"/>
</dbReference>
<comment type="catalytic activity">
    <reaction evidence="1">
        <text>ATP + protein L-histidine = ADP + protein N-phospho-L-histidine.</text>
        <dbReference type="EC" id="2.7.13.3"/>
    </reaction>
</comment>
<dbReference type="GO" id="GO:0005524">
    <property type="term" value="F:ATP binding"/>
    <property type="evidence" value="ECO:0007669"/>
    <property type="project" value="UniProtKB-KW"/>
</dbReference>
<keyword evidence="15" id="KW-1185">Reference proteome</keyword>
<evidence type="ECO:0000256" key="6">
    <source>
        <dbReference type="ARBA" id="ARBA00022692"/>
    </source>
</evidence>
<keyword evidence="5" id="KW-0808">Transferase</keyword>
<organism evidence="14 15">
    <name type="scientific">Aeromicrobium terrae</name>
    <dbReference type="NCBI Taxonomy" id="2498846"/>
    <lineage>
        <taxon>Bacteria</taxon>
        <taxon>Bacillati</taxon>
        <taxon>Actinomycetota</taxon>
        <taxon>Actinomycetes</taxon>
        <taxon>Propionibacteriales</taxon>
        <taxon>Nocardioidaceae</taxon>
        <taxon>Aeromicrobium</taxon>
    </lineage>
</organism>
<keyword evidence="11" id="KW-0902">Two-component regulatory system</keyword>
<keyword evidence="7" id="KW-0547">Nucleotide-binding</keyword>
<comment type="caution">
    <text evidence="14">The sequence shown here is derived from an EMBL/GenBank/DDBJ whole genome shotgun (WGS) entry which is preliminary data.</text>
</comment>
<evidence type="ECO:0000256" key="1">
    <source>
        <dbReference type="ARBA" id="ARBA00000085"/>
    </source>
</evidence>
<evidence type="ECO:0000313" key="14">
    <source>
        <dbReference type="EMBL" id="TXL57294.1"/>
    </source>
</evidence>
<dbReference type="InterPro" id="IPR036890">
    <property type="entry name" value="HATPase_C_sf"/>
</dbReference>
<evidence type="ECO:0000256" key="11">
    <source>
        <dbReference type="ARBA" id="ARBA00023012"/>
    </source>
</evidence>
<feature type="transmembrane region" description="Helical" evidence="12">
    <location>
        <begin position="29"/>
        <end position="51"/>
    </location>
</feature>
<dbReference type="Gene3D" id="1.20.5.1930">
    <property type="match status" value="1"/>
</dbReference>
<evidence type="ECO:0000256" key="7">
    <source>
        <dbReference type="ARBA" id="ARBA00022741"/>
    </source>
</evidence>
<dbReference type="InterPro" id="IPR050482">
    <property type="entry name" value="Sensor_HK_TwoCompSys"/>
</dbReference>
<dbReference type="SUPFAM" id="SSF55874">
    <property type="entry name" value="ATPase domain of HSP90 chaperone/DNA topoisomerase II/histidine kinase"/>
    <property type="match status" value="1"/>
</dbReference>
<dbReference type="OrthoDB" id="3217947at2"/>
<dbReference type="PROSITE" id="PS50885">
    <property type="entry name" value="HAMP"/>
    <property type="match status" value="1"/>
</dbReference>
<dbReference type="GO" id="GO:0046983">
    <property type="term" value="F:protein dimerization activity"/>
    <property type="evidence" value="ECO:0007669"/>
    <property type="project" value="InterPro"/>
</dbReference>
<dbReference type="Proteomes" id="UP000321571">
    <property type="component" value="Unassembled WGS sequence"/>
</dbReference>
<evidence type="ECO:0000256" key="9">
    <source>
        <dbReference type="ARBA" id="ARBA00022840"/>
    </source>
</evidence>
<feature type="transmembrane region" description="Helical" evidence="12">
    <location>
        <begin position="152"/>
        <end position="172"/>
    </location>
</feature>
<feature type="transmembrane region" description="Helical" evidence="12">
    <location>
        <begin position="63"/>
        <end position="86"/>
    </location>
</feature>
<keyword evidence="8" id="KW-0418">Kinase</keyword>
<feature type="transmembrane region" description="Helical" evidence="12">
    <location>
        <begin position="233"/>
        <end position="255"/>
    </location>
</feature>
<proteinExistence type="predicted"/>
<dbReference type="CDD" id="cd06225">
    <property type="entry name" value="HAMP"/>
    <property type="match status" value="1"/>
</dbReference>